<feature type="compositionally biased region" description="Low complexity" evidence="4">
    <location>
        <begin position="81"/>
        <end position="92"/>
    </location>
</feature>
<dbReference type="OrthoDB" id="2335338at2759"/>
<dbReference type="InterPro" id="IPR058039">
    <property type="entry name" value="At3g05675-like_ankyrin"/>
</dbReference>
<sequence length="549" mass="61183">MQAQAGEAPEPRFPGFVSFHSNPESLHFPAMAAEAESLLKSGEISSMIRHGFFSPSASPFSPTRFSPRSHSPPFRSPPPTTSSSSPQSFSSFGHRSPETPPATLLEMISSEDHPQCSLVATDQRERRLRVQDRIGSVIAGEGLNWGPADVKLSVSSADEFRVSIGVHSRVLAARSRFFEEKLGRRGGVVEICECNDVEVYVDVIAMMYCGDIRRRLSGESARRVLGLLKVSAAITFDAGVAACLERLEAIPWSEDEEVEIVSVLRQLHLGEPAAEVLQRVLVESSYSSRADAIFLRLLACVLQSKNEKARGDMKTLMLGLLGEDNHRSREFADHVDVSKGTLYHLCHECLNSLLLCLSEAASAGDCHGRDRGILIADIARQTDNLHWLLEILISKKMAEEFVTLWADQAELAGLHAKLSCIFRYEVSRITARLCTAIGKGQVLVPNGPRFAVLCRWLEALFDDFGWLKRACKAFDARIMEEGLCQMILALSMAQQQQILMRWFERFMKGDECPNMHKALEVWWRRAFVRRFAGVQDASQLQIVACEYPT</sequence>
<dbReference type="Pfam" id="PF25553">
    <property type="entry name" value="BTB-POZ_ANK-like"/>
    <property type="match status" value="1"/>
</dbReference>
<dbReference type="InterPro" id="IPR011333">
    <property type="entry name" value="SKP1/BTB/POZ_sf"/>
</dbReference>
<accession>A0A835RB29</accession>
<evidence type="ECO:0000256" key="2">
    <source>
        <dbReference type="ARBA" id="ARBA00004906"/>
    </source>
</evidence>
<protein>
    <recommendedName>
        <fullName evidence="5">BTB domain-containing protein</fullName>
    </recommendedName>
</protein>
<dbReference type="Gene3D" id="3.30.710.10">
    <property type="entry name" value="Potassium Channel Kv1.1, Chain A"/>
    <property type="match status" value="1"/>
</dbReference>
<dbReference type="AlphaFoldDB" id="A0A835RB29"/>
<keyword evidence="3" id="KW-0833">Ubl conjugation pathway</keyword>
<evidence type="ECO:0000313" key="7">
    <source>
        <dbReference type="Proteomes" id="UP000636800"/>
    </source>
</evidence>
<evidence type="ECO:0000256" key="3">
    <source>
        <dbReference type="ARBA" id="ARBA00022786"/>
    </source>
</evidence>
<reference evidence="6 7" key="1">
    <citation type="journal article" date="2020" name="Nat. Food">
        <title>A phased Vanilla planifolia genome enables genetic improvement of flavour and production.</title>
        <authorList>
            <person name="Hasing T."/>
            <person name="Tang H."/>
            <person name="Brym M."/>
            <person name="Khazi F."/>
            <person name="Huang T."/>
            <person name="Chambers A.H."/>
        </authorList>
    </citation>
    <scope>NUCLEOTIDE SEQUENCE [LARGE SCALE GENOMIC DNA]</scope>
    <source>
        <tissue evidence="6">Leaf</tissue>
    </source>
</reference>
<comment type="caution">
    <text evidence="6">The sequence shown here is derived from an EMBL/GenBank/DDBJ whole genome shotgun (WGS) entry which is preliminary data.</text>
</comment>
<evidence type="ECO:0000313" key="6">
    <source>
        <dbReference type="EMBL" id="KAG0487774.1"/>
    </source>
</evidence>
<dbReference type="InterPro" id="IPR038920">
    <property type="entry name" value="At3g05675-like"/>
</dbReference>
<comment type="pathway">
    <text evidence="2">Protein modification; protein ubiquitination.</text>
</comment>
<feature type="compositionally biased region" description="Low complexity" evidence="4">
    <location>
        <begin position="57"/>
        <end position="73"/>
    </location>
</feature>
<evidence type="ECO:0000256" key="4">
    <source>
        <dbReference type="SAM" id="MobiDB-lite"/>
    </source>
</evidence>
<name>A0A835RB29_VANPL</name>
<dbReference type="UniPathway" id="UPA00143"/>
<organism evidence="6 7">
    <name type="scientific">Vanilla planifolia</name>
    <name type="common">Vanilla</name>
    <dbReference type="NCBI Taxonomy" id="51239"/>
    <lineage>
        <taxon>Eukaryota</taxon>
        <taxon>Viridiplantae</taxon>
        <taxon>Streptophyta</taxon>
        <taxon>Embryophyta</taxon>
        <taxon>Tracheophyta</taxon>
        <taxon>Spermatophyta</taxon>
        <taxon>Magnoliopsida</taxon>
        <taxon>Liliopsida</taxon>
        <taxon>Asparagales</taxon>
        <taxon>Orchidaceae</taxon>
        <taxon>Vanilloideae</taxon>
        <taxon>Vanilleae</taxon>
        <taxon>Vanilla</taxon>
    </lineage>
</organism>
<feature type="domain" description="BTB" evidence="5">
    <location>
        <begin position="148"/>
        <end position="216"/>
    </location>
</feature>
<dbReference type="PROSITE" id="PS50097">
    <property type="entry name" value="BTB"/>
    <property type="match status" value="1"/>
</dbReference>
<gene>
    <name evidence="6" type="ORF">HPP92_006585</name>
</gene>
<dbReference type="Proteomes" id="UP000636800">
    <property type="component" value="Chromosome 3"/>
</dbReference>
<evidence type="ECO:0000259" key="5">
    <source>
        <dbReference type="PROSITE" id="PS50097"/>
    </source>
</evidence>
<keyword evidence="7" id="KW-1185">Reference proteome</keyword>
<dbReference type="EMBL" id="JADCNL010000003">
    <property type="protein sequence ID" value="KAG0487774.1"/>
    <property type="molecule type" value="Genomic_DNA"/>
</dbReference>
<dbReference type="PANTHER" id="PTHR31060">
    <property type="entry name" value="OSJNBA0011J08.25 PROTEIN-RELATED"/>
    <property type="match status" value="1"/>
</dbReference>
<dbReference type="InterPro" id="IPR000210">
    <property type="entry name" value="BTB/POZ_dom"/>
</dbReference>
<feature type="region of interest" description="Disordered" evidence="4">
    <location>
        <begin position="57"/>
        <end position="101"/>
    </location>
</feature>
<comment type="function">
    <text evidence="1">May act as a substrate-specific adapter of an E3 ubiquitin-protein ligase complex (CUL3-RBX1-BTB) which mediates the ubiquitination and subsequent proteasomal degradation of target proteins.</text>
</comment>
<evidence type="ECO:0000256" key="1">
    <source>
        <dbReference type="ARBA" id="ARBA00002668"/>
    </source>
</evidence>
<proteinExistence type="predicted"/>
<dbReference type="PANTHER" id="PTHR31060:SF32">
    <property type="entry name" value="BTB_POZ DOMAIN PLANT PROTEIN"/>
    <property type="match status" value="1"/>
</dbReference>
<dbReference type="GO" id="GO:0016567">
    <property type="term" value="P:protein ubiquitination"/>
    <property type="evidence" value="ECO:0007669"/>
    <property type="project" value="UniProtKB-UniPathway"/>
</dbReference>